<dbReference type="Gene3D" id="3.40.50.720">
    <property type="entry name" value="NAD(P)-binding Rossmann-like Domain"/>
    <property type="match status" value="1"/>
</dbReference>
<proteinExistence type="predicted"/>
<dbReference type="PANTHER" id="PTHR43162">
    <property type="match status" value="1"/>
</dbReference>
<comment type="caution">
    <text evidence="2">The sequence shown here is derived from an EMBL/GenBank/DDBJ whole genome shotgun (WGS) entry which is preliminary data.</text>
</comment>
<dbReference type="InterPro" id="IPR016040">
    <property type="entry name" value="NAD(P)-bd_dom"/>
</dbReference>
<dbReference type="OrthoDB" id="4457504at2"/>
<protein>
    <submittedName>
        <fullName evidence="2">Uncharacterized protein YbjT (DUF2867 family)</fullName>
    </submittedName>
</protein>
<dbReference type="PANTHER" id="PTHR43162:SF1">
    <property type="entry name" value="PRESTALK A DIFFERENTIATION PROTEIN A"/>
    <property type="match status" value="1"/>
</dbReference>
<dbReference type="AlphaFoldDB" id="A0A3D9SRZ2"/>
<name>A0A3D9SRZ2_9ACTN</name>
<organism evidence="2 3">
    <name type="scientific">Thermomonospora umbrina</name>
    <dbReference type="NCBI Taxonomy" id="111806"/>
    <lineage>
        <taxon>Bacteria</taxon>
        <taxon>Bacillati</taxon>
        <taxon>Actinomycetota</taxon>
        <taxon>Actinomycetes</taxon>
        <taxon>Streptosporangiales</taxon>
        <taxon>Thermomonosporaceae</taxon>
        <taxon>Thermomonospora</taxon>
    </lineage>
</organism>
<dbReference type="Proteomes" id="UP000256661">
    <property type="component" value="Unassembled WGS sequence"/>
</dbReference>
<keyword evidence="3" id="KW-1185">Reference proteome</keyword>
<dbReference type="InterPro" id="IPR036291">
    <property type="entry name" value="NAD(P)-bd_dom_sf"/>
</dbReference>
<sequence length="277" mass="29235">MIAVTGATGNVGRELVRILTEEGAAVTALSRNPPDDRHHLRADLTEPASLRPVLIGAEALFLLLTGAFAAAGGSPAEILKYAADAGVRRVVLLSSQGVGTRPESESHGRIGRTWEDEVRRSGLEWTILRPGGFHSNAFGWAESIRAHRTVAAPFAEVGLPTVDPADIAAVAAAALRAPGHAGRIHVLTGPEAITPREQAAAIGAALGEPIHFAELSRAEAFEQMTTFMPAPIAETTLDILGAPTPEEARITPDVQRVLGRAPRPFAAWAERNADAFR</sequence>
<evidence type="ECO:0000259" key="1">
    <source>
        <dbReference type="Pfam" id="PF13460"/>
    </source>
</evidence>
<dbReference type="SUPFAM" id="SSF51735">
    <property type="entry name" value="NAD(P)-binding Rossmann-fold domains"/>
    <property type="match status" value="1"/>
</dbReference>
<dbReference type="InterPro" id="IPR051604">
    <property type="entry name" value="Ergot_Alk_Oxidoreductase"/>
</dbReference>
<accession>A0A3D9SRZ2</accession>
<evidence type="ECO:0000313" key="3">
    <source>
        <dbReference type="Proteomes" id="UP000256661"/>
    </source>
</evidence>
<feature type="domain" description="NAD(P)-binding" evidence="1">
    <location>
        <begin position="6"/>
        <end position="178"/>
    </location>
</feature>
<dbReference type="EMBL" id="QTTT01000001">
    <property type="protein sequence ID" value="REE96733.1"/>
    <property type="molecule type" value="Genomic_DNA"/>
</dbReference>
<dbReference type="Pfam" id="PF13460">
    <property type="entry name" value="NAD_binding_10"/>
    <property type="match status" value="1"/>
</dbReference>
<dbReference type="RefSeq" id="WP_116022335.1">
    <property type="nucleotide sequence ID" value="NZ_QTTT01000001.1"/>
</dbReference>
<reference evidence="2 3" key="1">
    <citation type="submission" date="2018-08" db="EMBL/GenBank/DDBJ databases">
        <title>Sequencing the genomes of 1000 actinobacteria strains.</title>
        <authorList>
            <person name="Klenk H.-P."/>
        </authorList>
    </citation>
    <scope>NUCLEOTIDE SEQUENCE [LARGE SCALE GENOMIC DNA]</scope>
    <source>
        <strain evidence="2 3">DSM 43927</strain>
    </source>
</reference>
<gene>
    <name evidence="2" type="ORF">DFJ69_2180</name>
</gene>
<evidence type="ECO:0000313" key="2">
    <source>
        <dbReference type="EMBL" id="REE96733.1"/>
    </source>
</evidence>